<feature type="compositionally biased region" description="Polar residues" evidence="1">
    <location>
        <begin position="17"/>
        <end position="37"/>
    </location>
</feature>
<evidence type="ECO:0000256" key="1">
    <source>
        <dbReference type="SAM" id="MobiDB-lite"/>
    </source>
</evidence>
<evidence type="ECO:0008006" key="4">
    <source>
        <dbReference type="Google" id="ProtNLM"/>
    </source>
</evidence>
<dbReference type="EMBL" id="BAAAZR010000002">
    <property type="protein sequence ID" value="GAA3799194.1"/>
    <property type="molecule type" value="Genomic_DNA"/>
</dbReference>
<name>A0ABP7HPG5_9ACTN</name>
<reference evidence="3" key="1">
    <citation type="journal article" date="2019" name="Int. J. Syst. Evol. Microbiol.">
        <title>The Global Catalogue of Microorganisms (GCM) 10K type strain sequencing project: providing services to taxonomists for standard genome sequencing and annotation.</title>
        <authorList>
            <consortium name="The Broad Institute Genomics Platform"/>
            <consortium name="The Broad Institute Genome Sequencing Center for Infectious Disease"/>
            <person name="Wu L."/>
            <person name="Ma J."/>
        </authorList>
    </citation>
    <scope>NUCLEOTIDE SEQUENCE [LARGE SCALE GENOMIC DNA]</scope>
    <source>
        <strain evidence="3">JCM 16908</strain>
    </source>
</reference>
<keyword evidence="3" id="KW-1185">Reference proteome</keyword>
<sequence length="90" mass="9733">MAVAAMVTAELTYTGKAYQNNNDDQTGMNVRPGTSKTGEAGRIPKGRCGPITVIRRLDGDPVTQPEPGDVRDVWYRIEGTAPSAIWATRL</sequence>
<comment type="caution">
    <text evidence="2">The sequence shown here is derived from an EMBL/GenBank/DDBJ whole genome shotgun (WGS) entry which is preliminary data.</text>
</comment>
<organism evidence="2 3">
    <name type="scientific">Sphaerisporangium flaviroseum</name>
    <dbReference type="NCBI Taxonomy" id="509199"/>
    <lineage>
        <taxon>Bacteria</taxon>
        <taxon>Bacillati</taxon>
        <taxon>Actinomycetota</taxon>
        <taxon>Actinomycetes</taxon>
        <taxon>Streptosporangiales</taxon>
        <taxon>Streptosporangiaceae</taxon>
        <taxon>Sphaerisporangium</taxon>
    </lineage>
</organism>
<dbReference type="Proteomes" id="UP001500888">
    <property type="component" value="Unassembled WGS sequence"/>
</dbReference>
<gene>
    <name evidence="2" type="ORF">GCM10022226_18230</name>
</gene>
<accession>A0ABP7HPG5</accession>
<evidence type="ECO:0000313" key="3">
    <source>
        <dbReference type="Proteomes" id="UP001500888"/>
    </source>
</evidence>
<evidence type="ECO:0000313" key="2">
    <source>
        <dbReference type="EMBL" id="GAA3799194.1"/>
    </source>
</evidence>
<feature type="region of interest" description="Disordered" evidence="1">
    <location>
        <begin position="17"/>
        <end position="47"/>
    </location>
</feature>
<proteinExistence type="predicted"/>
<dbReference type="RefSeq" id="WP_344936663.1">
    <property type="nucleotide sequence ID" value="NZ_BAAAZR010000002.1"/>
</dbReference>
<protein>
    <recommendedName>
        <fullName evidence="4">SH3 domain-containing protein</fullName>
    </recommendedName>
</protein>